<protein>
    <recommendedName>
        <fullName evidence="9">Leucine/isoleucine/valine transporter permease subunit</fullName>
    </recommendedName>
</protein>
<dbReference type="InterPro" id="IPR001851">
    <property type="entry name" value="ABC_transp_permease"/>
</dbReference>
<gene>
    <name evidence="7" type="ORF">APZ18_11115</name>
</gene>
<evidence type="ECO:0000256" key="3">
    <source>
        <dbReference type="ARBA" id="ARBA00022692"/>
    </source>
</evidence>
<feature type="transmembrane region" description="Helical" evidence="6">
    <location>
        <begin position="259"/>
        <end position="278"/>
    </location>
</feature>
<feature type="transmembrane region" description="Helical" evidence="6">
    <location>
        <begin position="64"/>
        <end position="85"/>
    </location>
</feature>
<sequence length="346" mass="37381">MKDRLKKATIDKYLAIIVIIALAFVPFVANLYSTQILGKFITYMIAALALDILWGYGGLMNLGFAVFFGMGGYIVGISLACQDGLPAFMSSLGKLPAIYAPLKSIPVAIILGVLIPALVALVLGYFIFTSKIKGVFYNVITLAFAGLFELFITTNQSYTGGSSGVNGIASGLNRITIGGHPVSIVQWYYIAFISLVVIYILCLWITESRFGKVIKSVRDNEARLRFLGYNPAVFKMTLFAIAGAIAGYAGMLYVPMTSFISIESAGVTFSTMMLVWLAVGGRGNLSGAMIGALFVSFLQSKLSSSFGEIWQLVLGVILIVVVLFLPNGVIGTLKNIQYNRRTKKKA</sequence>
<dbReference type="EMBL" id="LLKB01000005">
    <property type="protein sequence ID" value="KQC85238.1"/>
    <property type="molecule type" value="Genomic_DNA"/>
</dbReference>
<reference evidence="7 8" key="1">
    <citation type="submission" date="2015-10" db="EMBL/GenBank/DDBJ databases">
        <title>Butyribacter intestini gen. nov., sp. nov., a butyric acid-producing bacterium of the family Lachnospiraceae isolated from the human faeces.</title>
        <authorList>
            <person name="Zou Y."/>
            <person name="Xue W."/>
            <person name="Luo G."/>
            <person name="Lv M."/>
        </authorList>
    </citation>
    <scope>NUCLEOTIDE SEQUENCE [LARGE SCALE GENOMIC DNA]</scope>
    <source>
        <strain evidence="7 8">TF01-11</strain>
    </source>
</reference>
<evidence type="ECO:0000313" key="7">
    <source>
        <dbReference type="EMBL" id="KQC85238.1"/>
    </source>
</evidence>
<accession>A0AAW3JQV0</accession>
<evidence type="ECO:0000256" key="2">
    <source>
        <dbReference type="ARBA" id="ARBA00022475"/>
    </source>
</evidence>
<evidence type="ECO:0000313" key="8">
    <source>
        <dbReference type="Proteomes" id="UP000050833"/>
    </source>
</evidence>
<dbReference type="InterPro" id="IPR043428">
    <property type="entry name" value="LivM-like"/>
</dbReference>
<feature type="transmembrane region" description="Helical" evidence="6">
    <location>
        <begin position="187"/>
        <end position="206"/>
    </location>
</feature>
<feature type="transmembrane region" description="Helical" evidence="6">
    <location>
        <begin position="227"/>
        <end position="253"/>
    </location>
</feature>
<feature type="transmembrane region" description="Helical" evidence="6">
    <location>
        <begin position="40"/>
        <end position="57"/>
    </location>
</feature>
<feature type="transmembrane region" description="Helical" evidence="6">
    <location>
        <begin position="285"/>
        <end position="303"/>
    </location>
</feature>
<name>A0AAW3JQV0_9FIRM</name>
<dbReference type="PANTHER" id="PTHR30482:SF4">
    <property type="entry name" value="SLR1201 PROTEIN"/>
    <property type="match status" value="1"/>
</dbReference>
<dbReference type="GO" id="GO:0015658">
    <property type="term" value="F:branched-chain amino acid transmembrane transporter activity"/>
    <property type="evidence" value="ECO:0007669"/>
    <property type="project" value="InterPro"/>
</dbReference>
<evidence type="ECO:0000256" key="4">
    <source>
        <dbReference type="ARBA" id="ARBA00022989"/>
    </source>
</evidence>
<keyword evidence="8" id="KW-1185">Reference proteome</keyword>
<organism evidence="7 8">
    <name type="scientific">Butyribacter intestini</name>
    <dbReference type="NCBI Taxonomy" id="1703332"/>
    <lineage>
        <taxon>Bacteria</taxon>
        <taxon>Bacillati</taxon>
        <taxon>Bacillota</taxon>
        <taxon>Clostridia</taxon>
        <taxon>Lachnospirales</taxon>
        <taxon>Lachnospiraceae</taxon>
        <taxon>Butyribacter</taxon>
    </lineage>
</organism>
<dbReference type="Pfam" id="PF02653">
    <property type="entry name" value="BPD_transp_2"/>
    <property type="match status" value="1"/>
</dbReference>
<feature type="transmembrane region" description="Helical" evidence="6">
    <location>
        <begin position="135"/>
        <end position="152"/>
    </location>
</feature>
<dbReference type="PANTHER" id="PTHR30482">
    <property type="entry name" value="HIGH-AFFINITY BRANCHED-CHAIN AMINO ACID TRANSPORT SYSTEM PERMEASE"/>
    <property type="match status" value="1"/>
</dbReference>
<dbReference type="AlphaFoldDB" id="A0AAW3JQV0"/>
<evidence type="ECO:0008006" key="9">
    <source>
        <dbReference type="Google" id="ProtNLM"/>
    </source>
</evidence>
<evidence type="ECO:0000256" key="5">
    <source>
        <dbReference type="ARBA" id="ARBA00023136"/>
    </source>
</evidence>
<keyword evidence="4 6" id="KW-1133">Transmembrane helix</keyword>
<feature type="transmembrane region" description="Helical" evidence="6">
    <location>
        <begin position="105"/>
        <end position="128"/>
    </location>
</feature>
<dbReference type="Proteomes" id="UP000050833">
    <property type="component" value="Unassembled WGS sequence"/>
</dbReference>
<dbReference type="CDD" id="cd06581">
    <property type="entry name" value="TM_PBP1_LivM_like"/>
    <property type="match status" value="1"/>
</dbReference>
<evidence type="ECO:0000256" key="6">
    <source>
        <dbReference type="SAM" id="Phobius"/>
    </source>
</evidence>
<dbReference type="GO" id="GO:0005886">
    <property type="term" value="C:plasma membrane"/>
    <property type="evidence" value="ECO:0007669"/>
    <property type="project" value="UniProtKB-SubCell"/>
</dbReference>
<dbReference type="RefSeq" id="WP_055944948.1">
    <property type="nucleotide sequence ID" value="NZ_LLKB01000005.1"/>
</dbReference>
<keyword evidence="2" id="KW-1003">Cell membrane</keyword>
<proteinExistence type="predicted"/>
<keyword evidence="5 6" id="KW-0472">Membrane</keyword>
<comment type="subcellular location">
    <subcellularLocation>
        <location evidence="1">Cell membrane</location>
        <topology evidence="1">Multi-pass membrane protein</topology>
    </subcellularLocation>
</comment>
<feature type="transmembrane region" description="Helical" evidence="6">
    <location>
        <begin position="309"/>
        <end position="333"/>
    </location>
</feature>
<comment type="caution">
    <text evidence="7">The sequence shown here is derived from an EMBL/GenBank/DDBJ whole genome shotgun (WGS) entry which is preliminary data.</text>
</comment>
<evidence type="ECO:0000256" key="1">
    <source>
        <dbReference type="ARBA" id="ARBA00004651"/>
    </source>
</evidence>
<keyword evidence="3 6" id="KW-0812">Transmembrane</keyword>
<feature type="transmembrane region" description="Helical" evidence="6">
    <location>
        <begin position="12"/>
        <end position="34"/>
    </location>
</feature>